<protein>
    <submittedName>
        <fullName evidence="1">Uncharacterized protein</fullName>
    </submittedName>
</protein>
<organism evidence="1 2">
    <name type="scientific">Hominimerdicola aceti</name>
    <dbReference type="NCBI Taxonomy" id="2981726"/>
    <lineage>
        <taxon>Bacteria</taxon>
        <taxon>Bacillati</taxon>
        <taxon>Bacillota</taxon>
        <taxon>Clostridia</taxon>
        <taxon>Eubacteriales</taxon>
        <taxon>Oscillospiraceae</taxon>
        <taxon>Hominimerdicola</taxon>
    </lineage>
</organism>
<sequence>MITKEKFEKAVEVCTDGNMNCTQCPLGQRFYKCGVYFTRYLKENEPAPAATGTSSEVSAKEDTDNIQFNGSTKEQICQAYDTADKACADILDIYEGMSACERRAFDIGEVYGKICSTRDKLENMRGAN</sequence>
<evidence type="ECO:0000313" key="2">
    <source>
        <dbReference type="Proteomes" id="UP001208131"/>
    </source>
</evidence>
<dbReference type="Proteomes" id="UP001208131">
    <property type="component" value="Unassembled WGS sequence"/>
</dbReference>
<accession>A0AAE3IIQ5</accession>
<proteinExistence type="predicted"/>
<reference evidence="1 2" key="1">
    <citation type="journal article" date="2021" name="ISME Commun">
        <title>Automated analysis of genomic sequences facilitates high-throughput and comprehensive description of bacteria.</title>
        <authorList>
            <person name="Hitch T.C.A."/>
        </authorList>
    </citation>
    <scope>NUCLEOTIDE SEQUENCE [LARGE SCALE GENOMIC DNA]</scope>
    <source>
        <strain evidence="1 2">Sanger_31</strain>
    </source>
</reference>
<keyword evidence="2" id="KW-1185">Reference proteome</keyword>
<name>A0AAE3IIQ5_9FIRM</name>
<dbReference type="AlphaFoldDB" id="A0AAE3IIQ5"/>
<dbReference type="RefSeq" id="WP_267301757.1">
    <property type="nucleotide sequence ID" value="NZ_JAOQJZ010000014.1"/>
</dbReference>
<comment type="caution">
    <text evidence="1">The sequence shown here is derived from an EMBL/GenBank/DDBJ whole genome shotgun (WGS) entry which is preliminary data.</text>
</comment>
<gene>
    <name evidence="1" type="ORF">OCV57_12160</name>
</gene>
<dbReference type="EMBL" id="JAOQJZ010000014">
    <property type="protein sequence ID" value="MCU6706669.1"/>
    <property type="molecule type" value="Genomic_DNA"/>
</dbReference>
<evidence type="ECO:0000313" key="1">
    <source>
        <dbReference type="EMBL" id="MCU6706669.1"/>
    </source>
</evidence>